<dbReference type="Proteomes" id="UP000235584">
    <property type="component" value="Chromosome"/>
</dbReference>
<dbReference type="RefSeq" id="WP_102245002.1">
    <property type="nucleotide sequence ID" value="NZ_CP025704.1"/>
</dbReference>
<dbReference type="Gene3D" id="3.40.50.150">
    <property type="entry name" value="Vaccinia Virus protein VP39"/>
    <property type="match status" value="1"/>
</dbReference>
<dbReference type="GO" id="GO:0032259">
    <property type="term" value="P:methylation"/>
    <property type="evidence" value="ECO:0007669"/>
    <property type="project" value="UniProtKB-KW"/>
</dbReference>
<dbReference type="KEGG" id="bsto:C0V70_16675"/>
<dbReference type="InterPro" id="IPR029063">
    <property type="entry name" value="SAM-dependent_MTases_sf"/>
</dbReference>
<dbReference type="PANTHER" id="PTHR43591:SF57">
    <property type="entry name" value="METHYLTRANSFERASE DOMAIN-CONTAINING PROTEIN-RELATED"/>
    <property type="match status" value="1"/>
</dbReference>
<gene>
    <name evidence="1" type="ORF">C0V70_16675</name>
</gene>
<dbReference type="OrthoDB" id="9808140at2"/>
<dbReference type="Pfam" id="PF01209">
    <property type="entry name" value="Ubie_methyltran"/>
    <property type="match status" value="1"/>
</dbReference>
<keyword evidence="1" id="KW-0808">Transferase</keyword>
<dbReference type="PANTHER" id="PTHR43591">
    <property type="entry name" value="METHYLTRANSFERASE"/>
    <property type="match status" value="1"/>
</dbReference>
<proteinExistence type="predicted"/>
<reference evidence="1 2" key="1">
    <citation type="submission" date="2018-01" db="EMBL/GenBank/DDBJ databases">
        <title>Complete genome sequence of Bacteriovorax stolpii DSM12778.</title>
        <authorList>
            <person name="Tang B."/>
            <person name="Chang J."/>
        </authorList>
    </citation>
    <scope>NUCLEOTIDE SEQUENCE [LARGE SCALE GENOMIC DNA]</scope>
    <source>
        <strain evidence="1 2">DSM 12778</strain>
    </source>
</reference>
<dbReference type="GO" id="GO:0008168">
    <property type="term" value="F:methyltransferase activity"/>
    <property type="evidence" value="ECO:0007669"/>
    <property type="project" value="UniProtKB-KW"/>
</dbReference>
<sequence>MSNQVNPLSKAESWSRVAEGYAEMADWVMSPFAKKAIEISNITPASRVLDVACGSGILTCMLSNQVKEIHALDFSHDMLNELKKRLLKRELSNVETLQADGQNLPFDDNQFDHAFSLFGLMFFPDRIKGFKELHRVLRPGSAAIVSSWAPLEKSTLMQATGAAINSALPDAPSPRANSRSLEDPEIFKAEMEEAGFENVLIQECAMNLPAISPKMFWKLMSEGGAPIALLQSKYGLDEWHMISTKIMNYLHETYTESPMQLMTTAYFGIGIKKS</sequence>
<evidence type="ECO:0000313" key="2">
    <source>
        <dbReference type="Proteomes" id="UP000235584"/>
    </source>
</evidence>
<evidence type="ECO:0000313" key="1">
    <source>
        <dbReference type="EMBL" id="AUN99711.1"/>
    </source>
</evidence>
<dbReference type="EMBL" id="CP025704">
    <property type="protein sequence ID" value="AUN99711.1"/>
    <property type="molecule type" value="Genomic_DNA"/>
</dbReference>
<keyword evidence="1" id="KW-0489">Methyltransferase</keyword>
<accession>A0A2K9NW19</accession>
<dbReference type="SUPFAM" id="SSF53335">
    <property type="entry name" value="S-adenosyl-L-methionine-dependent methyltransferases"/>
    <property type="match status" value="1"/>
</dbReference>
<organism evidence="1 2">
    <name type="scientific">Bacteriovorax stolpii</name>
    <name type="common">Bdellovibrio stolpii</name>
    <dbReference type="NCBI Taxonomy" id="960"/>
    <lineage>
        <taxon>Bacteria</taxon>
        <taxon>Pseudomonadati</taxon>
        <taxon>Bdellovibrionota</taxon>
        <taxon>Bacteriovoracia</taxon>
        <taxon>Bacteriovoracales</taxon>
        <taxon>Bacteriovoracaceae</taxon>
        <taxon>Bacteriovorax</taxon>
    </lineage>
</organism>
<dbReference type="CDD" id="cd02440">
    <property type="entry name" value="AdoMet_MTases"/>
    <property type="match status" value="1"/>
</dbReference>
<protein>
    <submittedName>
        <fullName evidence="1">SAM-dependent methyltransferase</fullName>
    </submittedName>
</protein>
<dbReference type="AlphaFoldDB" id="A0A2K9NW19"/>
<keyword evidence="2" id="KW-1185">Reference proteome</keyword>
<name>A0A2K9NW19_BACTC</name>